<organism evidence="4 5">
    <name type="scientific">Citricoccus zhacaiensis</name>
    <dbReference type="NCBI Taxonomy" id="489142"/>
    <lineage>
        <taxon>Bacteria</taxon>
        <taxon>Bacillati</taxon>
        <taxon>Actinomycetota</taxon>
        <taxon>Actinomycetes</taxon>
        <taxon>Micrococcales</taxon>
        <taxon>Micrococcaceae</taxon>
        <taxon>Citricoccus</taxon>
    </lineage>
</organism>
<name>A0ABQ2LS47_9MICC</name>
<feature type="transmembrane region" description="Helical" evidence="2">
    <location>
        <begin position="168"/>
        <end position="192"/>
    </location>
</feature>
<keyword evidence="2" id="KW-1133">Transmembrane helix</keyword>
<dbReference type="InterPro" id="IPR052710">
    <property type="entry name" value="CAAX_protease"/>
</dbReference>
<feature type="domain" description="CAAX prenyl protease 2/Lysostaphin resistance protein A-like" evidence="3">
    <location>
        <begin position="212"/>
        <end position="308"/>
    </location>
</feature>
<gene>
    <name evidence="4" type="ORF">GCM10010977_08320</name>
</gene>
<feature type="transmembrane region" description="Helical" evidence="2">
    <location>
        <begin position="274"/>
        <end position="291"/>
    </location>
</feature>
<evidence type="ECO:0000256" key="2">
    <source>
        <dbReference type="SAM" id="Phobius"/>
    </source>
</evidence>
<evidence type="ECO:0000259" key="3">
    <source>
        <dbReference type="Pfam" id="PF02517"/>
    </source>
</evidence>
<feature type="transmembrane region" description="Helical" evidence="2">
    <location>
        <begin position="136"/>
        <end position="156"/>
    </location>
</feature>
<feature type="transmembrane region" description="Helical" evidence="2">
    <location>
        <begin position="303"/>
        <end position="320"/>
    </location>
</feature>
<feature type="region of interest" description="Disordered" evidence="1">
    <location>
        <begin position="1"/>
        <end position="78"/>
    </location>
</feature>
<reference evidence="5" key="1">
    <citation type="journal article" date="2019" name="Int. J. Syst. Evol. Microbiol.">
        <title>The Global Catalogue of Microorganisms (GCM) 10K type strain sequencing project: providing services to taxonomists for standard genome sequencing and annotation.</title>
        <authorList>
            <consortium name="The Broad Institute Genomics Platform"/>
            <consortium name="The Broad Institute Genome Sequencing Center for Infectious Disease"/>
            <person name="Wu L."/>
            <person name="Ma J."/>
        </authorList>
    </citation>
    <scope>NUCLEOTIDE SEQUENCE [LARGE SCALE GENOMIC DNA]</scope>
    <source>
        <strain evidence="5">CGMCC 1.7064</strain>
    </source>
</reference>
<keyword evidence="2" id="KW-0812">Transmembrane</keyword>
<sequence length="324" mass="35528">MTDDPRQPPQHQPTGPAHGHGSSSQGQPNIPAGWPKRGQRYGQPQGIPSHPNAVGLAPQGSIPPGSIPPGWPGRRPQDRIVLDPGKPTWMDLVTVLAYLLIFILGGAVLVTLIPGFREQFTEPDGTLNEGSFTFSINLISYSLLTVLALIACWKPFIASFRTFKQYGWLKIGLIPVIWFACIMVNALVVMAAGQPIKSANQLAIEEMTTQVAFLPMLLVTVFMAPFVEEYIFRHLMIGKLSRWINVWVCVVISMVLFALIHFLSTGFNFDPVQVIPYLTLAAAITVAYVLTGKSLAYATILHVFNNLVSIIVAYTLLPLLPEGM</sequence>
<proteinExistence type="predicted"/>
<keyword evidence="2" id="KW-0472">Membrane</keyword>
<dbReference type="Pfam" id="PF02517">
    <property type="entry name" value="Rce1-like"/>
    <property type="match status" value="1"/>
</dbReference>
<dbReference type="PANTHER" id="PTHR36435">
    <property type="entry name" value="SLR1288 PROTEIN"/>
    <property type="match status" value="1"/>
</dbReference>
<dbReference type="InterPro" id="IPR003675">
    <property type="entry name" value="Rce1/LyrA-like_dom"/>
</dbReference>
<dbReference type="EMBL" id="BMLQ01000002">
    <property type="protein sequence ID" value="GGO42457.1"/>
    <property type="molecule type" value="Genomic_DNA"/>
</dbReference>
<dbReference type="Proteomes" id="UP000642509">
    <property type="component" value="Unassembled WGS sequence"/>
</dbReference>
<protein>
    <recommendedName>
        <fullName evidence="3">CAAX prenyl protease 2/Lysostaphin resistance protein A-like domain-containing protein</fullName>
    </recommendedName>
</protein>
<keyword evidence="5" id="KW-1185">Reference proteome</keyword>
<accession>A0ABQ2LS47</accession>
<comment type="caution">
    <text evidence="4">The sequence shown here is derived from an EMBL/GenBank/DDBJ whole genome shotgun (WGS) entry which is preliminary data.</text>
</comment>
<feature type="transmembrane region" description="Helical" evidence="2">
    <location>
        <begin position="244"/>
        <end position="262"/>
    </location>
</feature>
<evidence type="ECO:0000313" key="4">
    <source>
        <dbReference type="EMBL" id="GGO42457.1"/>
    </source>
</evidence>
<dbReference type="PANTHER" id="PTHR36435:SF1">
    <property type="entry name" value="CAAX AMINO TERMINAL PROTEASE FAMILY PROTEIN"/>
    <property type="match status" value="1"/>
</dbReference>
<evidence type="ECO:0000313" key="5">
    <source>
        <dbReference type="Proteomes" id="UP000642509"/>
    </source>
</evidence>
<dbReference type="RefSeq" id="WP_188804502.1">
    <property type="nucleotide sequence ID" value="NZ_BAAAOU010000001.1"/>
</dbReference>
<feature type="transmembrane region" description="Helical" evidence="2">
    <location>
        <begin position="212"/>
        <end position="232"/>
    </location>
</feature>
<evidence type="ECO:0000256" key="1">
    <source>
        <dbReference type="SAM" id="MobiDB-lite"/>
    </source>
</evidence>
<feature type="transmembrane region" description="Helical" evidence="2">
    <location>
        <begin position="95"/>
        <end position="116"/>
    </location>
</feature>